<reference evidence="6" key="2">
    <citation type="submission" date="2015-06" db="UniProtKB">
        <authorList>
            <consortium name="EnsemblProtists"/>
        </authorList>
    </citation>
    <scope>IDENTIFICATION</scope>
    <source>
        <strain evidence="6">Pr102</strain>
    </source>
</reference>
<dbReference type="InterPro" id="IPR012337">
    <property type="entry name" value="RNaseH-like_sf"/>
</dbReference>
<dbReference type="InParanoid" id="H3H748"/>
<dbReference type="eggNOG" id="KOG0017">
    <property type="taxonomic scope" value="Eukaryota"/>
</dbReference>
<dbReference type="InterPro" id="IPR039537">
    <property type="entry name" value="Retrotran_Ty1/copia-like"/>
</dbReference>
<feature type="domain" description="Reverse transcriptase Ty1/copia-type" evidence="4">
    <location>
        <begin position="389"/>
        <end position="508"/>
    </location>
</feature>
<dbReference type="EMBL" id="DS566790">
    <property type="status" value="NOT_ANNOTATED_CDS"/>
    <property type="molecule type" value="Genomic_DNA"/>
</dbReference>
<sequence>MIIAIAKYFDWPLDQLDVVTAFLYGVMKEVVFCVVPEGVELDGDFDCLELVKAIYSLKQASRVWNETFDEFMCSIGFQVSAFDPCLYIKVVDGHCVLVLVYVDDVLVVKKAPRAAAGYRLWVTPQLNGVAERMNRALVECARCMLEHAGLPKTYWDEAVMTATFLRNRCPTRAVSHDKSPHQVWTGKKPLLANLKVFGCHAYVHVPKAKRTKFDARSVRCRFLGYSEHEKAYRFEELESSRVLVSRDAQFMEDVFDSGRRDYHQREVVVIQDEETTDQDSSQSDENDNEEEEEAARDEDLGPGNKRHPRTQSLEEATEVPSAKRYASQSRHQTLDEMSAAAQESQDFEAAYVVDSVGEMPTTFKSAMESSDAVKWKEACDSECDSLLKNDTWDVVPLPKGRKAIGCRWVFRVKENQAGEIERFKARLVAKGFSQKYGIDYDETFAPVAKFTSIRIVLSLAAKYGLKLHQMDVKTAFLNGVLDEDIYMAQPDGYVDEDHPDHVCKLKRS</sequence>
<dbReference type="InterPro" id="IPR043502">
    <property type="entry name" value="DNA/RNA_pol_sf"/>
</dbReference>
<evidence type="ECO:0000256" key="1">
    <source>
        <dbReference type="ARBA" id="ARBA00022723"/>
    </source>
</evidence>
<evidence type="ECO:0000313" key="7">
    <source>
        <dbReference type="Proteomes" id="UP000005238"/>
    </source>
</evidence>
<dbReference type="SUPFAM" id="SSF56672">
    <property type="entry name" value="DNA/RNA polymerases"/>
    <property type="match status" value="1"/>
</dbReference>
<dbReference type="EnsemblProtists" id="Phyra86541">
    <property type="protein sequence ID" value="Phyra86541"/>
    <property type="gene ID" value="Phyra86541"/>
</dbReference>
<dbReference type="VEuPathDB" id="FungiDB:KRP23_14719"/>
<proteinExistence type="predicted"/>
<feature type="compositionally biased region" description="Acidic residues" evidence="3">
    <location>
        <begin position="271"/>
        <end position="296"/>
    </location>
</feature>
<feature type="domain" description="Reverse transcriptase Ty1/copia-type" evidence="4">
    <location>
        <begin position="2"/>
        <end position="111"/>
    </location>
</feature>
<keyword evidence="1" id="KW-0479">Metal-binding</keyword>
<organism evidence="6 7">
    <name type="scientific">Phytophthora ramorum</name>
    <name type="common">Sudden oak death agent</name>
    <dbReference type="NCBI Taxonomy" id="164328"/>
    <lineage>
        <taxon>Eukaryota</taxon>
        <taxon>Sar</taxon>
        <taxon>Stramenopiles</taxon>
        <taxon>Oomycota</taxon>
        <taxon>Peronosporomycetes</taxon>
        <taxon>Peronosporales</taxon>
        <taxon>Peronosporaceae</taxon>
        <taxon>Phytophthora</taxon>
    </lineage>
</organism>
<dbReference type="InterPro" id="IPR057670">
    <property type="entry name" value="SH3_retrovirus"/>
</dbReference>
<dbReference type="Gene3D" id="3.30.420.10">
    <property type="entry name" value="Ribonuclease H-like superfamily/Ribonuclease H"/>
    <property type="match status" value="1"/>
</dbReference>
<feature type="domain" description="Retroviral polymerase SH3-like" evidence="5">
    <location>
        <begin position="199"/>
        <end position="257"/>
    </location>
</feature>
<dbReference type="SUPFAM" id="SSF53098">
    <property type="entry name" value="Ribonuclease H-like"/>
    <property type="match status" value="1"/>
</dbReference>
<dbReference type="PANTHER" id="PTHR42648:SF28">
    <property type="entry name" value="TRANSPOSON-ENCODED PROTEIN WITH RIBONUCLEASE H-LIKE AND RETROVIRUS ZINC FINGER-LIKE DOMAINS"/>
    <property type="match status" value="1"/>
</dbReference>
<dbReference type="VEuPathDB" id="FungiDB:KRP23_14715"/>
<feature type="region of interest" description="Disordered" evidence="3">
    <location>
        <begin position="268"/>
        <end position="341"/>
    </location>
</feature>
<protein>
    <recommendedName>
        <fullName evidence="8">Reverse transcriptase Ty1/copia-type domain-containing protein</fullName>
    </recommendedName>
</protein>
<evidence type="ECO:0000256" key="3">
    <source>
        <dbReference type="SAM" id="MobiDB-lite"/>
    </source>
</evidence>
<dbReference type="InterPro" id="IPR036397">
    <property type="entry name" value="RNaseH_sf"/>
</dbReference>
<evidence type="ECO:0000259" key="4">
    <source>
        <dbReference type="Pfam" id="PF07727"/>
    </source>
</evidence>
<dbReference type="GO" id="GO:0016787">
    <property type="term" value="F:hydrolase activity"/>
    <property type="evidence" value="ECO:0007669"/>
    <property type="project" value="UniProtKB-KW"/>
</dbReference>
<dbReference type="Proteomes" id="UP000005238">
    <property type="component" value="Unassembled WGS sequence"/>
</dbReference>
<keyword evidence="7" id="KW-1185">Reference proteome</keyword>
<evidence type="ECO:0000256" key="2">
    <source>
        <dbReference type="ARBA" id="ARBA00022801"/>
    </source>
</evidence>
<dbReference type="STRING" id="164328.H3H748"/>
<dbReference type="PANTHER" id="PTHR42648">
    <property type="entry name" value="TRANSPOSASE, PUTATIVE-RELATED"/>
    <property type="match status" value="1"/>
</dbReference>
<dbReference type="Pfam" id="PF25597">
    <property type="entry name" value="SH3_retrovirus"/>
    <property type="match status" value="1"/>
</dbReference>
<dbReference type="GO" id="GO:0046872">
    <property type="term" value="F:metal ion binding"/>
    <property type="evidence" value="ECO:0007669"/>
    <property type="project" value="UniProtKB-KW"/>
</dbReference>
<dbReference type="InterPro" id="IPR013103">
    <property type="entry name" value="RVT_2"/>
</dbReference>
<keyword evidence="2" id="KW-0378">Hydrolase</keyword>
<accession>H3H748</accession>
<dbReference type="GO" id="GO:0003676">
    <property type="term" value="F:nucleic acid binding"/>
    <property type="evidence" value="ECO:0007669"/>
    <property type="project" value="InterPro"/>
</dbReference>
<dbReference type="Pfam" id="PF07727">
    <property type="entry name" value="RVT_2"/>
    <property type="match status" value="2"/>
</dbReference>
<evidence type="ECO:0000313" key="6">
    <source>
        <dbReference type="EnsemblProtists" id="Phyra86541"/>
    </source>
</evidence>
<dbReference type="AlphaFoldDB" id="H3H748"/>
<evidence type="ECO:0000259" key="5">
    <source>
        <dbReference type="Pfam" id="PF25597"/>
    </source>
</evidence>
<name>H3H748_PHYRM</name>
<evidence type="ECO:0008006" key="8">
    <source>
        <dbReference type="Google" id="ProtNLM"/>
    </source>
</evidence>
<reference evidence="7" key="1">
    <citation type="journal article" date="2006" name="Science">
        <title>Phytophthora genome sequences uncover evolutionary origins and mechanisms of pathogenesis.</title>
        <authorList>
            <person name="Tyler B.M."/>
            <person name="Tripathy S."/>
            <person name="Zhang X."/>
            <person name="Dehal P."/>
            <person name="Jiang R.H."/>
            <person name="Aerts A."/>
            <person name="Arredondo F.D."/>
            <person name="Baxter L."/>
            <person name="Bensasson D."/>
            <person name="Beynon J.L."/>
            <person name="Chapman J."/>
            <person name="Damasceno C.M."/>
            <person name="Dorrance A.E."/>
            <person name="Dou D."/>
            <person name="Dickerman A.W."/>
            <person name="Dubchak I.L."/>
            <person name="Garbelotto M."/>
            <person name="Gijzen M."/>
            <person name="Gordon S.G."/>
            <person name="Govers F."/>
            <person name="Grunwald N.J."/>
            <person name="Huang W."/>
            <person name="Ivors K.L."/>
            <person name="Jones R.W."/>
            <person name="Kamoun S."/>
            <person name="Krampis K."/>
            <person name="Lamour K.H."/>
            <person name="Lee M.K."/>
            <person name="McDonald W.H."/>
            <person name="Medina M."/>
            <person name="Meijer H.J."/>
            <person name="Nordberg E.K."/>
            <person name="Maclean D.J."/>
            <person name="Ospina-Giraldo M.D."/>
            <person name="Morris P.F."/>
            <person name="Phuntumart V."/>
            <person name="Putnam N.H."/>
            <person name="Rash S."/>
            <person name="Rose J.K."/>
            <person name="Sakihama Y."/>
            <person name="Salamov A.A."/>
            <person name="Savidor A."/>
            <person name="Scheuring C.F."/>
            <person name="Smith B.M."/>
            <person name="Sobral B.W."/>
            <person name="Terry A."/>
            <person name="Torto-Alalibo T.A."/>
            <person name="Win J."/>
            <person name="Xu Z."/>
            <person name="Zhang H."/>
            <person name="Grigoriev I.V."/>
            <person name="Rokhsar D.S."/>
            <person name="Boore J.L."/>
        </authorList>
    </citation>
    <scope>NUCLEOTIDE SEQUENCE [LARGE SCALE GENOMIC DNA]</scope>
    <source>
        <strain evidence="7">Pr102</strain>
    </source>
</reference>